<dbReference type="InterPro" id="IPR023828">
    <property type="entry name" value="Peptidase_S8_Ser-AS"/>
</dbReference>
<dbReference type="Gene3D" id="3.40.50.200">
    <property type="entry name" value="Peptidase S8/S53 domain"/>
    <property type="match status" value="1"/>
</dbReference>
<dbReference type="InterPro" id="IPR013783">
    <property type="entry name" value="Ig-like_fold"/>
</dbReference>
<dbReference type="Gene3D" id="2.60.40.10">
    <property type="entry name" value="Immunoglobulins"/>
    <property type="match status" value="3"/>
</dbReference>
<feature type="active site" description="Charge relay system" evidence="5">
    <location>
        <position position="253"/>
    </location>
</feature>
<dbReference type="InterPro" id="IPR051048">
    <property type="entry name" value="Peptidase_S8/S53_subtilisin"/>
</dbReference>
<keyword evidence="4 5" id="KW-0720">Serine protease</keyword>
<keyword evidence="3 5" id="KW-0378">Hydrolase</keyword>
<feature type="chain" id="PRO_5047448195" evidence="6">
    <location>
        <begin position="26"/>
        <end position="2509"/>
    </location>
</feature>
<evidence type="ECO:0000256" key="4">
    <source>
        <dbReference type="ARBA" id="ARBA00022825"/>
    </source>
</evidence>
<proteinExistence type="inferred from homology"/>
<dbReference type="NCBIfam" id="TIGR04183">
    <property type="entry name" value="Por_Secre_tail"/>
    <property type="match status" value="1"/>
</dbReference>
<dbReference type="InterPro" id="IPR003961">
    <property type="entry name" value="FN3_dom"/>
</dbReference>
<evidence type="ECO:0000256" key="1">
    <source>
        <dbReference type="ARBA" id="ARBA00011073"/>
    </source>
</evidence>
<evidence type="ECO:0000313" key="8">
    <source>
        <dbReference type="EMBL" id="MBS2100392.1"/>
    </source>
</evidence>
<dbReference type="Pfam" id="PF00082">
    <property type="entry name" value="Peptidase_S8"/>
    <property type="match status" value="1"/>
</dbReference>
<dbReference type="PRINTS" id="PR00723">
    <property type="entry name" value="SUBTILISIN"/>
</dbReference>
<accession>A0ABS5JZQ7</accession>
<dbReference type="Pfam" id="PF16361">
    <property type="entry name" value="Peptidase_S8_N"/>
    <property type="match status" value="1"/>
</dbReference>
<comment type="similarity">
    <text evidence="1 5">Belongs to the peptidase S8 family.</text>
</comment>
<dbReference type="PROSITE" id="PS00138">
    <property type="entry name" value="SUBTILASE_SER"/>
    <property type="match status" value="1"/>
</dbReference>
<dbReference type="Pfam" id="PF18962">
    <property type="entry name" value="Por_Secre_tail"/>
    <property type="match status" value="1"/>
</dbReference>
<dbReference type="PROSITE" id="PS51892">
    <property type="entry name" value="SUBTILASE"/>
    <property type="match status" value="1"/>
</dbReference>
<dbReference type="CDD" id="cd00063">
    <property type="entry name" value="FN3"/>
    <property type="match status" value="1"/>
</dbReference>
<evidence type="ECO:0000256" key="3">
    <source>
        <dbReference type="ARBA" id="ARBA00022801"/>
    </source>
</evidence>
<dbReference type="NCBIfam" id="NF012200">
    <property type="entry name" value="choice_anch_D"/>
    <property type="match status" value="1"/>
</dbReference>
<name>A0ABS5JZQ7_9BACT</name>
<comment type="caution">
    <text evidence="8">The sequence shown here is derived from an EMBL/GenBank/DDBJ whole genome shotgun (WGS) entry which is preliminary data.</text>
</comment>
<dbReference type="PANTHER" id="PTHR43399:SF4">
    <property type="entry name" value="CELL WALL-ASSOCIATED PROTEASE"/>
    <property type="match status" value="1"/>
</dbReference>
<protein>
    <submittedName>
        <fullName evidence="8">S8 family serine peptidase</fullName>
    </submittedName>
</protein>
<dbReference type="PROSITE" id="PS00137">
    <property type="entry name" value="SUBTILASE_HIS"/>
    <property type="match status" value="1"/>
</dbReference>
<dbReference type="SUPFAM" id="SSF49265">
    <property type="entry name" value="Fibronectin type III"/>
    <property type="match status" value="1"/>
</dbReference>
<dbReference type="InterPro" id="IPR036116">
    <property type="entry name" value="FN3_sf"/>
</dbReference>
<dbReference type="InterPro" id="IPR022398">
    <property type="entry name" value="Peptidase_S8_His-AS"/>
</dbReference>
<evidence type="ECO:0000313" key="9">
    <source>
        <dbReference type="Proteomes" id="UP000708576"/>
    </source>
</evidence>
<dbReference type="PANTHER" id="PTHR43399">
    <property type="entry name" value="SUBTILISIN-RELATED"/>
    <property type="match status" value="1"/>
</dbReference>
<reference evidence="8 9" key="1">
    <citation type="journal article" date="2015" name="Int. J. Syst. Evol. Microbiol.">
        <title>Carboxylicivirga linearis sp. nov., isolated from a sea cucumber culture pond.</title>
        <authorList>
            <person name="Wang F.Q."/>
            <person name="Zhou Y.X."/>
            <person name="Lin X.Z."/>
            <person name="Chen G.J."/>
            <person name="Du Z.J."/>
        </authorList>
    </citation>
    <scope>NUCLEOTIDE SEQUENCE [LARGE SCALE GENOMIC DNA]</scope>
    <source>
        <strain evidence="8 9">FB218</strain>
    </source>
</reference>
<dbReference type="InterPro" id="IPR032304">
    <property type="entry name" value="Peptidase_S8_N"/>
</dbReference>
<organism evidence="8 9">
    <name type="scientific">Carboxylicivirga linearis</name>
    <dbReference type="NCBI Taxonomy" id="1628157"/>
    <lineage>
        <taxon>Bacteria</taxon>
        <taxon>Pseudomonadati</taxon>
        <taxon>Bacteroidota</taxon>
        <taxon>Bacteroidia</taxon>
        <taxon>Marinilabiliales</taxon>
        <taxon>Marinilabiliaceae</taxon>
        <taxon>Carboxylicivirga</taxon>
    </lineage>
</organism>
<dbReference type="SMART" id="SM00060">
    <property type="entry name" value="FN3"/>
    <property type="match status" value="1"/>
</dbReference>
<feature type="active site" description="Charge relay system" evidence="5">
    <location>
        <position position="432"/>
    </location>
</feature>
<evidence type="ECO:0000256" key="5">
    <source>
        <dbReference type="PROSITE-ProRule" id="PRU01240"/>
    </source>
</evidence>
<dbReference type="SUPFAM" id="SSF52743">
    <property type="entry name" value="Subtilisin-like"/>
    <property type="match status" value="1"/>
</dbReference>
<dbReference type="InterPro" id="IPR026444">
    <property type="entry name" value="Secre_tail"/>
</dbReference>
<feature type="signal peptide" evidence="6">
    <location>
        <begin position="1"/>
        <end position="25"/>
    </location>
</feature>
<dbReference type="InterPro" id="IPR036852">
    <property type="entry name" value="Peptidase_S8/S53_dom_sf"/>
</dbReference>
<dbReference type="Proteomes" id="UP000708576">
    <property type="component" value="Unassembled WGS sequence"/>
</dbReference>
<evidence type="ECO:0000256" key="2">
    <source>
        <dbReference type="ARBA" id="ARBA00022670"/>
    </source>
</evidence>
<dbReference type="EMBL" id="JAGUCO010000022">
    <property type="protein sequence ID" value="MBS2100392.1"/>
    <property type="molecule type" value="Genomic_DNA"/>
</dbReference>
<keyword evidence="2 5" id="KW-0645">Protease</keyword>
<feature type="active site" description="Charge relay system" evidence="5">
    <location>
        <position position="198"/>
    </location>
</feature>
<dbReference type="RefSeq" id="WP_212218139.1">
    <property type="nucleotide sequence ID" value="NZ_JAGUCO010000022.1"/>
</dbReference>
<dbReference type="PROSITE" id="PS50853">
    <property type="entry name" value="FN3"/>
    <property type="match status" value="1"/>
</dbReference>
<dbReference type="InterPro" id="IPR000209">
    <property type="entry name" value="Peptidase_S8/S53_dom"/>
</dbReference>
<dbReference type="InterPro" id="IPR015500">
    <property type="entry name" value="Peptidase_S8_subtilisin-rel"/>
</dbReference>
<evidence type="ECO:0000256" key="6">
    <source>
        <dbReference type="SAM" id="SignalP"/>
    </source>
</evidence>
<evidence type="ECO:0000259" key="7">
    <source>
        <dbReference type="PROSITE" id="PS50853"/>
    </source>
</evidence>
<keyword evidence="9" id="KW-1185">Reference proteome</keyword>
<gene>
    <name evidence="8" type="ORF">KEM10_19055</name>
</gene>
<sequence length="2509" mass="276658">MKCKLLLRFYLLLLLGLIISQVAWAQDLEKGIVRVKLNPTKLTSFAKLKSTKNGIETGVVAFDKISSKVKAFNLKRVFPYSEKYEEKHKQYGLDLWYEVEYSENLDPNDVAKEYGKLSEISNAEIVRPVSFGEAKPVNIYSASQVSEMPFDDPRLNKQWHYNNDGSILETAVSGADINLFEAWKTQTGSPDVVVAIIDGGIDLTHPDLTDAVWVNETELDGENGVDDDGNGYVDDIYGYNFALDRSSVDAHFHGTHVAGTVGAINNNGIGVSGVAGGDGINPGTRLMSCQIMTESGTTGGMAEALIYAADNGAVIAQCSWGWTKSDFYEQVVLDAIDYFVKEAGSYAGSPMKGGLAVFAAGNEGVDEKLYPAAYESVIAVAAIDYSNKKASYSTYGDWVDVTAPGGYTGDATEGGVLSTYPGGQYSNLNGTSMACPHVSGIAALVVAEYGSSTFTVDLLKRHLITSVHDIEPFLTADVSGKMGSGFIDAALALQSGSVTKTPSAVNDLLVQTSQDEAKIEWSIVPDEDDKIGSSYTLYWSKNPFDAGTLSSAASTIINRYFSNVGDKVEYTLENLDSKTEYYFAVKAFDRWGNESDLSDVVKAATNNGPAINVLLDNSEIAIDESTQFTNTSIVQLNNNDEGLLKWSSYIGLTGTDLENYSEEVFQPVNADTYTGNGIKGQSLISYPNIEAPVSMSMDDRLTYNSQASYVYIGEDDVSLTNSSATRFYVNNAFNVTNFWVDLHLNPEFGPATVEFYKGSQITDAQLITSQKIESVGDYQSAYYVNMEEQLYLEAGNYYWVVFHTPAGNLYPLGLTKESEEFQSDNCLFSTNGGQNWMFVNDVYGDTNDWIWKLTLRSLNAHLGDYITLTPSEGELSGNSTQDLQLDVNAEKLIDGTYSENLVFASNDPENKIVKKSLQLNVDGHHPVLKSQSIVDYGNVFVGKSKTYEIEVANEGYAGYYLSKWEVSSSDPNFIVNKVSADYIPARDIATIQIIYKPTSAGSHSALIQMNNGAYSHSFKVTGVAGDPAKISLTPTTSHLGSGLTIGEPVDSISFDITNIGNYPLNYSIPAFSGDYVIEDLDRPVNNFGYTYNYAVEQGPDYTGEIPASHGWVDMSESTGVTNINDQLKGSDFAVQVDLGFTFPFYDRFYDKVWVNEQGVLIFEEDGNLRINNSFQTSLDRIRPFDMISAAMMDTKFESAQTAIYYQKSDGEFRVEYKYLTIGNRFVDLQIVLKASGDFDVLFYQVEKNQNELPDFFVGITDKVKGDHAYASNSDYQLRFAETTDYGHYFHFSHPGENMVVAAENAFGTLLPNETQTVTLAFNTESALQGDVFQRVPIISNDIDMPMSVFEVTANFTSGGSAELSMAKDTIDFGNVYKTSVQELPLQIINKGTAQDQITSIEFSNPIFSTTAELPYTVGARQSSYLPIILNTDAVATPEGKATITLASGKVLVAALSANVEENPIIEVSPVEGYNKSIDARTYTDVDVTITNSGLGDLEMAVIPNEWCYPLSENVSGGEISDYEYTYSKGNGAGWIDILDIAADSNLRDFFWSRTASGVYKTLELPKAFKFYGKEIDKIYVAATGWLCVEEPVEMSSIFDFPHDFPNEDMFHGVIAPMAGLHSNASLTTAKDAGIYYHAFDDKFVITYNKYVDMTSMSRPYDFQVVLYYNGRIDFNYRNFNTIKAYGIIGVESPDDKQGVIIHHDLFMGTYDPFSYTLFPVKTESISAQSSEVVKLRLDANSLYDGSYHYDVKIKNNSVDQPLVQLPIDLTVLGKPELVAENINDQVWYVADSVYVQKFKIKNTGTKAIELSGAITTASSDLKVEFYYPAGGSGPNIYKEGYVRLDQFVGDQILTTPFFGDPIVIADGKKMEPGVEWICYVTYSPAQPGSSTATTVINDINDQPVLTWTANLSSALPPVATVGSDVIVLADNANHTETRTLKVGNIEGASELEWTAELKFIRGRKVPETVYESVSTTSMNVLLSEPNSGTKDNTNASLKSTESYNRTLEHNSRTLVDNWLGFGFDKAFTSATKFTVPETGFTLSHIETWYRFENQLEGTLYVEILAGGSIDKASVVAKGSLAYKEDESGDIGKFFTIPLDNPTYLYPSEDFYVVIHYPLGVSNAQGIVNDYAEAEPDRYYYQYDGEWFDLYADPQFYDNAFMVKAHEEVFEEKTWVSINNLSGSITKGESFDISLDFNAANVQEYDNSAELTLHTNDPLNKQLSVNLYLLMNKGPQIELAQGLTVVEENDTSVLRYEIKDMEGDPYTVELANELEWAQITKNEDGVLEITLTPDYYAQGFHDLQLVGVDEHGEESSYVTTVEVVNVNREPIFTNGVLKDTIMVIEYGAQEVLFEEWIMDPDPDVVQYNIAVDNEDVLDLFIGDEGVILTPLTIGVVNVTISAVDEHGAKLSGTYTITVKNRTGIDDLQSGGLDIYPNPASELINIEWNKNLSGDTRINLLSIDGSIVQSVNIDVMGAGNYTFNVADLPNGIYIIEIVSGAENYSKKIIKQ</sequence>
<keyword evidence="6" id="KW-0732">Signal</keyword>
<feature type="domain" description="Fibronectin type-III" evidence="7">
    <location>
        <begin position="501"/>
        <end position="608"/>
    </location>
</feature>